<dbReference type="Proteomes" id="UP000761534">
    <property type="component" value="Unassembled WGS sequence"/>
</dbReference>
<proteinExistence type="inferred from homology"/>
<organism evidence="8 9">
    <name type="scientific">Trichomonascus ciferrii</name>
    <dbReference type="NCBI Taxonomy" id="44093"/>
    <lineage>
        <taxon>Eukaryota</taxon>
        <taxon>Fungi</taxon>
        <taxon>Dikarya</taxon>
        <taxon>Ascomycota</taxon>
        <taxon>Saccharomycotina</taxon>
        <taxon>Dipodascomycetes</taxon>
        <taxon>Dipodascales</taxon>
        <taxon>Trichomonascaceae</taxon>
        <taxon>Trichomonascus</taxon>
        <taxon>Trichomonascus ciferrii complex</taxon>
    </lineage>
</organism>
<dbReference type="PANTHER" id="PTHR22951">
    <property type="entry name" value="CLATHRIN ASSEMBLY PROTEIN"/>
    <property type="match status" value="1"/>
</dbReference>
<comment type="subcellular location">
    <subcellularLocation>
        <location evidence="1">Cytoplasm</location>
    </subcellularLocation>
</comment>
<keyword evidence="2" id="KW-0963">Cytoplasm</keyword>
<comment type="similarity">
    <text evidence="4">Belongs to the AP180 family.</text>
</comment>
<dbReference type="GO" id="GO:0000149">
    <property type="term" value="F:SNARE binding"/>
    <property type="evidence" value="ECO:0007669"/>
    <property type="project" value="TreeGrafter"/>
</dbReference>
<evidence type="ECO:0000256" key="6">
    <source>
        <dbReference type="SAM" id="MobiDB-lite"/>
    </source>
</evidence>
<evidence type="ECO:0000256" key="5">
    <source>
        <dbReference type="ARBA" id="ARBA00061916"/>
    </source>
</evidence>
<dbReference type="PANTHER" id="PTHR22951:SF5">
    <property type="entry name" value="PHOSPHATIDYLINOSITOL-BINDING CLATHRIN ASSEMBLY PROTEIN LAP"/>
    <property type="match status" value="1"/>
</dbReference>
<dbReference type="Gene3D" id="1.20.58.150">
    <property type="entry name" value="ANTH domain"/>
    <property type="match status" value="1"/>
</dbReference>
<dbReference type="GO" id="GO:0005905">
    <property type="term" value="C:clathrin-coated pit"/>
    <property type="evidence" value="ECO:0007669"/>
    <property type="project" value="TreeGrafter"/>
</dbReference>
<comment type="function">
    <text evidence="3">Involved in endocytosis and clathrin cage assembly.</text>
</comment>
<reference evidence="8" key="1">
    <citation type="journal article" date="2019" name="G3 (Bethesda)">
        <title>Genome Assemblies of Two Rare Opportunistic Yeast Pathogens: Diutina rugosa (syn. Candida rugosa) and Trichomonascus ciferrii (syn. Candida ciferrii).</title>
        <authorList>
            <person name="Mixao V."/>
            <person name="Saus E."/>
            <person name="Hansen A.P."/>
            <person name="Lass-Florl C."/>
            <person name="Gabaldon T."/>
        </authorList>
    </citation>
    <scope>NUCLEOTIDE SEQUENCE</scope>
    <source>
        <strain evidence="8">CBS 4856</strain>
    </source>
</reference>
<dbReference type="EMBL" id="SWFS01000168">
    <property type="protein sequence ID" value="KAA8915388.1"/>
    <property type="molecule type" value="Genomic_DNA"/>
</dbReference>
<dbReference type="GO" id="GO:0006900">
    <property type="term" value="P:vesicle budding from membrane"/>
    <property type="evidence" value="ECO:0007669"/>
    <property type="project" value="TreeGrafter"/>
</dbReference>
<gene>
    <name evidence="8" type="ORF">TRICI_002466</name>
</gene>
<sequence length="543" mass="60943">MIREGCRDVALEHLASNSRILQVRNDGALSNPQAIALSRYSRYLYTRAVQFGKTKVDYVRFENKNGGGRLKDLTVEKGLLRECDSVYQQIEALLKCKFHEEDVNNDIVLTAFRLLVSDLLSLYQTFNEGVINLLEHYFEMSKHDASHALDIYEGFTKQTANVVAYLKIAKHLEHATKLRVPNIKHAPTSLMDSLADYLNDPDFETNHRQYLAEKEAKKGLANKSNQQQQQKAGGDDFFFDHAAAEQQKRPPQPANDLVDIFGGAPVQQQESVIGNNQQQQQQQRHVSMYNPFYQQQPQIQQPVQPQAQPQPQVAVAAQYNQQQQQPLIQQTYTGQYTTQAPLQQTYTGGPEQQQPILTQNYTGAGFGGYTPGPATTANDQYQQWQQPQQQQQPVQLQRSNTGGNPFQKPAGLQHSATGSGEHNPFKRASTLPALSETSTVSTIQPSQPVANNTMNNQVSLQRTGTNPFSRQQMQPLSQQDTGTNPFRKSMYATSTPSMQRQPSMPASFGGLEALPTVSVFPQTQQMQQSQPQQQQQQPTGQFF</sequence>
<dbReference type="InterPro" id="IPR014712">
    <property type="entry name" value="ANTH_dom_sf"/>
</dbReference>
<dbReference type="SUPFAM" id="SSF89009">
    <property type="entry name" value="GAT-like domain"/>
    <property type="match status" value="1"/>
</dbReference>
<comment type="caution">
    <text evidence="8">The sequence shown here is derived from an EMBL/GenBank/DDBJ whole genome shotgun (WGS) entry which is preliminary data.</text>
</comment>
<feature type="region of interest" description="Disordered" evidence="6">
    <location>
        <begin position="360"/>
        <end position="427"/>
    </location>
</feature>
<dbReference type="GO" id="GO:0048268">
    <property type="term" value="P:clathrin coat assembly"/>
    <property type="evidence" value="ECO:0007669"/>
    <property type="project" value="InterPro"/>
</dbReference>
<dbReference type="GO" id="GO:0072583">
    <property type="term" value="P:clathrin-dependent endocytosis"/>
    <property type="evidence" value="ECO:0007669"/>
    <property type="project" value="InterPro"/>
</dbReference>
<feature type="compositionally biased region" description="Low complexity" evidence="6">
    <location>
        <begin position="521"/>
        <end position="543"/>
    </location>
</feature>
<evidence type="ECO:0000256" key="1">
    <source>
        <dbReference type="ARBA" id="ARBA00004496"/>
    </source>
</evidence>
<evidence type="ECO:0000256" key="2">
    <source>
        <dbReference type="ARBA" id="ARBA00022490"/>
    </source>
</evidence>
<dbReference type="OrthoDB" id="44015at2759"/>
<dbReference type="InterPro" id="IPR045192">
    <property type="entry name" value="AP180-like"/>
</dbReference>
<evidence type="ECO:0000313" key="8">
    <source>
        <dbReference type="EMBL" id="KAA8915388.1"/>
    </source>
</evidence>
<evidence type="ECO:0000259" key="7">
    <source>
        <dbReference type="Pfam" id="PF07651"/>
    </source>
</evidence>
<dbReference type="AlphaFoldDB" id="A0A642V5T9"/>
<feature type="compositionally biased region" description="Polar residues" evidence="6">
    <location>
        <begin position="459"/>
        <end position="504"/>
    </location>
</feature>
<name>A0A642V5T9_9ASCO</name>
<accession>A0A642V5T9</accession>
<comment type="subunit">
    <text evidence="5">Interacts with PAN1 and the clathrin heavy and light chains CHC1 and CLC1.</text>
</comment>
<evidence type="ECO:0000256" key="4">
    <source>
        <dbReference type="ARBA" id="ARBA00061059"/>
    </source>
</evidence>
<dbReference type="FunFam" id="1.20.58.150:FF:000004">
    <property type="entry name" value="ENTH domain protein"/>
    <property type="match status" value="1"/>
</dbReference>
<protein>
    <recommendedName>
        <fullName evidence="7">AP180 N-terminal homology (ANTH) domain-containing protein</fullName>
    </recommendedName>
</protein>
<dbReference type="GO" id="GO:0032050">
    <property type="term" value="F:clathrin heavy chain binding"/>
    <property type="evidence" value="ECO:0007669"/>
    <property type="project" value="TreeGrafter"/>
</dbReference>
<evidence type="ECO:0000313" key="9">
    <source>
        <dbReference type="Proteomes" id="UP000761534"/>
    </source>
</evidence>
<dbReference type="VEuPathDB" id="FungiDB:TRICI_002466"/>
<feature type="compositionally biased region" description="Low complexity" evidence="6">
    <location>
        <begin position="380"/>
        <end position="397"/>
    </location>
</feature>
<dbReference type="InterPro" id="IPR011417">
    <property type="entry name" value="ANTH_dom"/>
</dbReference>
<dbReference type="GO" id="GO:0005545">
    <property type="term" value="F:1-phosphatidylinositol binding"/>
    <property type="evidence" value="ECO:0007669"/>
    <property type="project" value="InterPro"/>
</dbReference>
<dbReference type="Pfam" id="PF07651">
    <property type="entry name" value="ANTH"/>
    <property type="match status" value="1"/>
</dbReference>
<keyword evidence="9" id="KW-1185">Reference proteome</keyword>
<feature type="region of interest" description="Disordered" evidence="6">
    <location>
        <begin position="459"/>
        <end position="543"/>
    </location>
</feature>
<evidence type="ECO:0000256" key="3">
    <source>
        <dbReference type="ARBA" id="ARBA00058079"/>
    </source>
</evidence>
<feature type="domain" description="AP180 N-terminal homology (ANTH)" evidence="7">
    <location>
        <begin position="1"/>
        <end position="200"/>
    </location>
</feature>
<dbReference type="GO" id="GO:0005546">
    <property type="term" value="F:phosphatidylinositol-4,5-bisphosphate binding"/>
    <property type="evidence" value="ECO:0007669"/>
    <property type="project" value="TreeGrafter"/>
</dbReference>
<dbReference type="GO" id="GO:0030136">
    <property type="term" value="C:clathrin-coated vesicle"/>
    <property type="evidence" value="ECO:0007669"/>
    <property type="project" value="InterPro"/>
</dbReference>